<dbReference type="STRING" id="554155.C5FSN2"/>
<dbReference type="UniPathway" id="UPA00344"/>
<protein>
    <recommendedName>
        <fullName evidence="5">Molybdopterin synthase sulfur carrier subunit</fullName>
    </recommendedName>
    <alternativeName>
        <fullName evidence="5">Common component for nitrate reductase and xanthine dehydrogenase protein G</fullName>
    </alternativeName>
    <alternativeName>
        <fullName evidence="5">Molybdenum cofactor synthesis protein 2 small subunit</fullName>
    </alternativeName>
    <alternativeName>
        <fullName evidence="5">Molybdenum cofactor synthesis protein 2A</fullName>
    </alternativeName>
    <alternativeName>
        <fullName evidence="5">Sulfur carrier protein MOCS2A</fullName>
        <shortName evidence="5">MOCS2A</shortName>
    </alternativeName>
</protein>
<keyword evidence="4 5" id="KW-0501">Molybdenum cofactor biosynthesis</keyword>
<dbReference type="RefSeq" id="XP_002845835.1">
    <property type="nucleotide sequence ID" value="XM_002845789.1"/>
</dbReference>
<evidence type="ECO:0000313" key="7">
    <source>
        <dbReference type="Proteomes" id="UP000002035"/>
    </source>
</evidence>
<evidence type="ECO:0000256" key="1">
    <source>
        <dbReference type="ARBA" id="ARBA00022490"/>
    </source>
</evidence>
<keyword evidence="1 5" id="KW-0963">Cytoplasm</keyword>
<keyword evidence="3 5" id="KW-0547">Nucleotide-binding</keyword>
<comment type="pathway">
    <text evidence="5">Cofactor biosynthesis; molybdopterin biosynthesis.</text>
</comment>
<dbReference type="InterPro" id="IPR028887">
    <property type="entry name" value="MOCS2A_euk"/>
</dbReference>
<evidence type="ECO:0000256" key="4">
    <source>
        <dbReference type="ARBA" id="ARBA00023150"/>
    </source>
</evidence>
<accession>C5FSN2</accession>
<dbReference type="HOGENOM" id="CLU_114601_6_1_1"/>
<dbReference type="InterPro" id="IPR016155">
    <property type="entry name" value="Mopterin_synth/thiamin_S_b"/>
</dbReference>
<dbReference type="CDD" id="cd00754">
    <property type="entry name" value="Ubl_MoaD"/>
    <property type="match status" value="1"/>
</dbReference>
<proteinExistence type="inferred from homology"/>
<comment type="subunit">
    <text evidence="5">Heterotetramer; composed of 2 small (MOCS2A) and 2 large (MOCS2B) subunits.</text>
</comment>
<comment type="function">
    <text evidence="5">Acts as a sulfur carrier required for molybdopterin biosynthesis. Component of the molybdopterin synthase complex that catalyzes the conversion of precursor Z into molybdopterin by mediating the incorporation of 2 sulfur atoms into precursor Z to generate a dithiolene group. In the complex, serves as sulfur donor by being thiocarboxylated (-COSH) at its C-terminus by UBA4. After interaction with MOCS2B, the sulfur is then transferred to precursor Z to form molybdopterin.</text>
</comment>
<feature type="modified residue" description="1-thioglycine; alternate" evidence="5">
    <location>
        <position position="102"/>
    </location>
</feature>
<keyword evidence="2 5" id="KW-0597">Phosphoprotein</keyword>
<dbReference type="Gene3D" id="3.10.20.30">
    <property type="match status" value="1"/>
</dbReference>
<name>C5FSN2_ARTOC</name>
<dbReference type="Proteomes" id="UP000002035">
    <property type="component" value="Unassembled WGS sequence"/>
</dbReference>
<dbReference type="OrthoDB" id="5595860at2759"/>
<dbReference type="InterPro" id="IPR012675">
    <property type="entry name" value="Beta-grasp_dom_sf"/>
</dbReference>
<dbReference type="GO" id="GO:0006777">
    <property type="term" value="P:Mo-molybdopterin cofactor biosynthetic process"/>
    <property type="evidence" value="ECO:0007669"/>
    <property type="project" value="UniProtKB-UniRule"/>
</dbReference>
<dbReference type="GO" id="GO:1990140">
    <property type="term" value="C:molybdopterin synthase complex"/>
    <property type="evidence" value="ECO:0007669"/>
    <property type="project" value="UniProtKB-UniRule"/>
</dbReference>
<dbReference type="HAMAP" id="MF_03051">
    <property type="entry name" value="MOCS2A"/>
    <property type="match status" value="1"/>
</dbReference>
<comment type="PTM">
    <text evidence="5">C-terminal thiocarboxylation occurs in 2 steps, it is first acyl-adenylated (-COAMP) via the hesA/moeB/thiF part of UBA4, then thiocarboxylated (-COSH) via the rhodanese domain of UBA4.</text>
</comment>
<evidence type="ECO:0000313" key="6">
    <source>
        <dbReference type="EMBL" id="EEQ32885.1"/>
    </source>
</evidence>
<dbReference type="PANTHER" id="PTHR33359:SF1">
    <property type="entry name" value="MOLYBDOPTERIN SYNTHASE SULFUR CARRIER SUBUNIT"/>
    <property type="match status" value="1"/>
</dbReference>
<evidence type="ECO:0000256" key="2">
    <source>
        <dbReference type="ARBA" id="ARBA00022553"/>
    </source>
</evidence>
<feature type="modified residue" description="Glycyl adenylate; alternate" evidence="5">
    <location>
        <position position="102"/>
    </location>
</feature>
<dbReference type="PANTHER" id="PTHR33359">
    <property type="entry name" value="MOLYBDOPTERIN SYNTHASE SULFUR CARRIER SUBUNIT"/>
    <property type="match status" value="1"/>
</dbReference>
<gene>
    <name evidence="5" type="primary">cnxG</name>
    <name evidence="6" type="ORF">MCYG_05704</name>
</gene>
<organism evidence="6 7">
    <name type="scientific">Arthroderma otae (strain ATCC MYA-4605 / CBS 113480)</name>
    <name type="common">Microsporum canis</name>
    <dbReference type="NCBI Taxonomy" id="554155"/>
    <lineage>
        <taxon>Eukaryota</taxon>
        <taxon>Fungi</taxon>
        <taxon>Dikarya</taxon>
        <taxon>Ascomycota</taxon>
        <taxon>Pezizomycotina</taxon>
        <taxon>Eurotiomycetes</taxon>
        <taxon>Eurotiomycetidae</taxon>
        <taxon>Onygenales</taxon>
        <taxon>Arthrodermataceae</taxon>
        <taxon>Microsporum</taxon>
    </lineage>
</organism>
<dbReference type="GO" id="GO:0030366">
    <property type="term" value="F:molybdopterin synthase activity"/>
    <property type="evidence" value="ECO:0007669"/>
    <property type="project" value="UniProtKB-UniRule"/>
</dbReference>
<dbReference type="GO" id="GO:1990133">
    <property type="term" value="C:molybdopterin adenylyltransferase complex"/>
    <property type="evidence" value="ECO:0007669"/>
    <property type="project" value="TreeGrafter"/>
</dbReference>
<comment type="similarity">
    <text evidence="5">Belongs to the MoaD family. MOCS2A subfamily.</text>
</comment>
<dbReference type="OMA" id="IECNDEV"/>
<evidence type="ECO:0000256" key="5">
    <source>
        <dbReference type="HAMAP-Rule" id="MF_03051"/>
    </source>
</evidence>
<reference evidence="7" key="1">
    <citation type="journal article" date="2012" name="MBio">
        <title>Comparative genome analysis of Trichophyton rubrum and related dermatophytes reveals candidate genes involved in infection.</title>
        <authorList>
            <person name="Martinez D.A."/>
            <person name="Oliver B.G."/>
            <person name="Graeser Y."/>
            <person name="Goldberg J.M."/>
            <person name="Li W."/>
            <person name="Martinez-Rossi N.M."/>
            <person name="Monod M."/>
            <person name="Shelest E."/>
            <person name="Barton R.C."/>
            <person name="Birch E."/>
            <person name="Brakhage A.A."/>
            <person name="Chen Z."/>
            <person name="Gurr S.J."/>
            <person name="Heiman D."/>
            <person name="Heitman J."/>
            <person name="Kosti I."/>
            <person name="Rossi A."/>
            <person name="Saif S."/>
            <person name="Samalova M."/>
            <person name="Saunders C.W."/>
            <person name="Shea T."/>
            <person name="Summerbell R.C."/>
            <person name="Xu J."/>
            <person name="Young S."/>
            <person name="Zeng Q."/>
            <person name="Birren B.W."/>
            <person name="Cuomo C.A."/>
            <person name="White T.C."/>
        </authorList>
    </citation>
    <scope>NUCLEOTIDE SEQUENCE [LARGE SCALE GENOMIC DNA]</scope>
    <source>
        <strain evidence="7">ATCC MYA-4605 / CBS 113480</strain>
    </source>
</reference>
<keyword evidence="7" id="KW-1185">Reference proteome</keyword>
<dbReference type="SUPFAM" id="SSF54285">
    <property type="entry name" value="MoaD/ThiS"/>
    <property type="match status" value="1"/>
</dbReference>
<evidence type="ECO:0000256" key="3">
    <source>
        <dbReference type="ARBA" id="ARBA00022741"/>
    </source>
</evidence>
<dbReference type="AlphaFoldDB" id="C5FSN2"/>
<comment type="subcellular location">
    <subcellularLocation>
        <location evidence="5">Cytoplasm</location>
    </subcellularLocation>
</comment>
<dbReference type="InterPro" id="IPR044672">
    <property type="entry name" value="MOCS2A"/>
</dbReference>
<dbReference type="eggNOG" id="ENOG502S73M">
    <property type="taxonomic scope" value="Eukaryota"/>
</dbReference>
<dbReference type="GeneID" id="9224134"/>
<sequence length="102" mass="11319">MSSPDIPTSFTGTFQLHYFASAASYTKKNTESFPAPYPLCRLFDLLESRYPGIKTKVLSCCAVSVRLEYVDGEELEVETAKDKTRMIECEDEVAIIPPVSSG</sequence>
<dbReference type="GO" id="GO:0000166">
    <property type="term" value="F:nucleotide binding"/>
    <property type="evidence" value="ECO:0007669"/>
    <property type="project" value="UniProtKB-KW"/>
</dbReference>
<dbReference type="VEuPathDB" id="FungiDB:MCYG_05704"/>
<dbReference type="EMBL" id="DS995705">
    <property type="protein sequence ID" value="EEQ32885.1"/>
    <property type="molecule type" value="Genomic_DNA"/>
</dbReference>